<dbReference type="Gene3D" id="2.60.40.1770">
    <property type="entry name" value="ephrin a2 ectodomain"/>
    <property type="match status" value="1"/>
</dbReference>
<comment type="subcellular location">
    <subcellularLocation>
        <location evidence="1">Membrane</location>
        <topology evidence="1">Single-pass membrane protein</topology>
    </subcellularLocation>
</comment>
<reference evidence="9" key="1">
    <citation type="submission" date="2025-08" db="UniProtKB">
        <authorList>
            <consortium name="RefSeq"/>
        </authorList>
    </citation>
    <scope>IDENTIFICATION</scope>
</reference>
<dbReference type="PANTHER" id="PTHR46877:SF14">
    <property type="entry name" value="RECEPTOR PROTEIN-TYROSINE KINASE"/>
    <property type="match status" value="1"/>
</dbReference>
<sequence>WVEDQYFPHKGDSSRAWRVYAVCDIGSQAAVENWLRMPYIERGAAERLYIEVKFSMRDCKHFPAIVRSCKETFSLLYYESEFDFSSTEMPTWNTKTYRMIDRIAADKGRFSDNNEIVVNVEQTSVRVGKKGVFIAFQDEGACLSLLAIRVYYKACPLNVSNYAVFPQTPTGEEVSSVKQADGTCVDNSVQMQRPTYLCTGSGRWSLLQGGCECLPGYQAVERLQSCEGLFHRLRWGAGVKPLGPCRQEHERKPRHRDRHRKEDTERITRVEK</sequence>
<keyword evidence="5" id="KW-0675">Receptor</keyword>
<feature type="non-terminal residue" evidence="9">
    <location>
        <position position="1"/>
    </location>
</feature>
<keyword evidence="4" id="KW-0472">Membrane</keyword>
<dbReference type="SUPFAM" id="SSF49785">
    <property type="entry name" value="Galactose-binding domain-like"/>
    <property type="match status" value="1"/>
</dbReference>
<evidence type="ECO:0000256" key="6">
    <source>
        <dbReference type="SAM" id="MobiDB-lite"/>
    </source>
</evidence>
<evidence type="ECO:0000313" key="9">
    <source>
        <dbReference type="RefSeq" id="XP_014679783.1"/>
    </source>
</evidence>
<dbReference type="GeneID" id="106819698"/>
<feature type="domain" description="Eph LBD" evidence="7">
    <location>
        <begin position="1"/>
        <end position="160"/>
    </location>
</feature>
<dbReference type="PROSITE" id="PS51550">
    <property type="entry name" value="EPH_LBD"/>
    <property type="match status" value="1"/>
</dbReference>
<keyword evidence="2" id="KW-0547">Nucleotide-binding</keyword>
<dbReference type="Pfam" id="PF01404">
    <property type="entry name" value="Ephrin_lbd"/>
    <property type="match status" value="1"/>
</dbReference>
<dbReference type="Pfam" id="PF25599">
    <property type="entry name" value="Ephrin_CRD"/>
    <property type="match status" value="1"/>
</dbReference>
<evidence type="ECO:0000313" key="8">
    <source>
        <dbReference type="Proteomes" id="UP000695022"/>
    </source>
</evidence>
<evidence type="ECO:0000256" key="1">
    <source>
        <dbReference type="ARBA" id="ARBA00004167"/>
    </source>
</evidence>
<protein>
    <submittedName>
        <fullName evidence="9">Ephrin type-B receptor 2-like</fullName>
    </submittedName>
</protein>
<organism evidence="8 9">
    <name type="scientific">Priapulus caudatus</name>
    <name type="common">Priapulid worm</name>
    <dbReference type="NCBI Taxonomy" id="37621"/>
    <lineage>
        <taxon>Eukaryota</taxon>
        <taxon>Metazoa</taxon>
        <taxon>Ecdysozoa</taxon>
        <taxon>Scalidophora</taxon>
        <taxon>Priapulida</taxon>
        <taxon>Priapulimorpha</taxon>
        <taxon>Priapulimorphida</taxon>
        <taxon>Priapulidae</taxon>
        <taxon>Priapulus</taxon>
    </lineage>
</organism>
<evidence type="ECO:0000256" key="4">
    <source>
        <dbReference type="ARBA" id="ARBA00023136"/>
    </source>
</evidence>
<accession>A0ABM1F5R2</accession>
<dbReference type="InterPro" id="IPR001090">
    <property type="entry name" value="Ephrin_rcpt_lig-bd_dom"/>
</dbReference>
<name>A0ABM1F5R2_PRICU</name>
<proteinExistence type="predicted"/>
<dbReference type="Gene3D" id="2.60.120.260">
    <property type="entry name" value="Galactose-binding domain-like"/>
    <property type="match status" value="1"/>
</dbReference>
<dbReference type="Proteomes" id="UP000695022">
    <property type="component" value="Unplaced"/>
</dbReference>
<keyword evidence="3" id="KW-0067">ATP-binding</keyword>
<dbReference type="RefSeq" id="XP_014679783.1">
    <property type="nucleotide sequence ID" value="XM_014824297.1"/>
</dbReference>
<feature type="compositionally biased region" description="Basic and acidic residues" evidence="6">
    <location>
        <begin position="260"/>
        <end position="272"/>
    </location>
</feature>
<evidence type="ECO:0000256" key="5">
    <source>
        <dbReference type="ARBA" id="ARBA00023170"/>
    </source>
</evidence>
<evidence type="ECO:0000259" key="7">
    <source>
        <dbReference type="PROSITE" id="PS51550"/>
    </source>
</evidence>
<dbReference type="InterPro" id="IPR050449">
    <property type="entry name" value="Ephrin_rcpt_TKs"/>
</dbReference>
<keyword evidence="8" id="KW-1185">Reference proteome</keyword>
<dbReference type="SMART" id="SM00615">
    <property type="entry name" value="EPH_lbd"/>
    <property type="match status" value="1"/>
</dbReference>
<evidence type="ECO:0000256" key="2">
    <source>
        <dbReference type="ARBA" id="ARBA00022741"/>
    </source>
</evidence>
<dbReference type="InterPro" id="IPR008979">
    <property type="entry name" value="Galactose-bd-like_sf"/>
</dbReference>
<evidence type="ECO:0000256" key="3">
    <source>
        <dbReference type="ARBA" id="ARBA00022840"/>
    </source>
</evidence>
<gene>
    <name evidence="9" type="primary">LOC106819698</name>
</gene>
<dbReference type="PANTHER" id="PTHR46877">
    <property type="entry name" value="EPH RECEPTOR A5"/>
    <property type="match status" value="1"/>
</dbReference>
<feature type="region of interest" description="Disordered" evidence="6">
    <location>
        <begin position="244"/>
        <end position="272"/>
    </location>
</feature>